<dbReference type="GO" id="GO:0031412">
    <property type="term" value="P:gas vesicle organization"/>
    <property type="evidence" value="ECO:0007669"/>
    <property type="project" value="InterPro"/>
</dbReference>
<evidence type="ECO:0000313" key="1">
    <source>
        <dbReference type="EMBL" id="KAA9159293.1"/>
    </source>
</evidence>
<dbReference type="EMBL" id="VMNW02000030">
    <property type="protein sequence ID" value="KAA9159293.1"/>
    <property type="molecule type" value="Genomic_DNA"/>
</dbReference>
<comment type="caution">
    <text evidence="1">The sequence shown here is derived from an EMBL/GenBank/DDBJ whole genome shotgun (WGS) entry which is preliminary data.</text>
</comment>
<reference evidence="1" key="1">
    <citation type="submission" date="2019-09" db="EMBL/GenBank/DDBJ databases">
        <authorList>
            <person name="Teo W.F.A."/>
            <person name="Duangmal K."/>
        </authorList>
    </citation>
    <scope>NUCLEOTIDE SEQUENCE [LARGE SCALE GENOMIC DNA]</scope>
    <source>
        <strain evidence="1">K81G1</strain>
    </source>
</reference>
<dbReference type="RefSeq" id="WP_144762446.1">
    <property type="nucleotide sequence ID" value="NZ_VMNW02000030.1"/>
</dbReference>
<evidence type="ECO:0000313" key="2">
    <source>
        <dbReference type="Proteomes" id="UP000319769"/>
    </source>
</evidence>
<proteinExistence type="predicted"/>
<dbReference type="InterPro" id="IPR008634">
    <property type="entry name" value="Gas-vesicle_GvpO"/>
</dbReference>
<dbReference type="OrthoDB" id="163447at2"/>
<gene>
    <name evidence="1" type="ORF">FPZ12_020520</name>
</gene>
<keyword evidence="2" id="KW-1185">Reference proteome</keyword>
<name>A0A5N0V0N1_9PSEU</name>
<organism evidence="1 2">
    <name type="scientific">Amycolatopsis acidicola</name>
    <dbReference type="NCBI Taxonomy" id="2596893"/>
    <lineage>
        <taxon>Bacteria</taxon>
        <taxon>Bacillati</taxon>
        <taxon>Actinomycetota</taxon>
        <taxon>Actinomycetes</taxon>
        <taxon>Pseudonocardiales</taxon>
        <taxon>Pseudonocardiaceae</taxon>
        <taxon>Amycolatopsis</taxon>
    </lineage>
</organism>
<dbReference type="Proteomes" id="UP000319769">
    <property type="component" value="Unassembled WGS sequence"/>
</dbReference>
<accession>A0A5N0V0N1</accession>
<protein>
    <submittedName>
        <fullName evidence="1">Gas vesicle protein</fullName>
    </submittedName>
</protein>
<sequence length="96" mass="10415">MADEDERAMSASDAASRALAHVADLITSEPVAVTSVEPVEDGWLVEVEVLEDRRIPSSADMLALYELELDFGGDLLAYRRTKRYARGRADTGSGVS</sequence>
<dbReference type="Pfam" id="PF05800">
    <property type="entry name" value="GvpO"/>
    <property type="match status" value="1"/>
</dbReference>
<dbReference type="AlphaFoldDB" id="A0A5N0V0N1"/>